<evidence type="ECO:0000313" key="6">
    <source>
        <dbReference type="EMBL" id="MCX2977781.1"/>
    </source>
</evidence>
<dbReference type="Pfam" id="PF03055">
    <property type="entry name" value="RPE65"/>
    <property type="match status" value="1"/>
</dbReference>
<organism evidence="6 7">
    <name type="scientific">Candidatus Marimicrobium litorale</name>
    <dbReference type="NCBI Taxonomy" id="2518991"/>
    <lineage>
        <taxon>Bacteria</taxon>
        <taxon>Pseudomonadati</taxon>
        <taxon>Pseudomonadota</taxon>
        <taxon>Gammaproteobacteria</taxon>
        <taxon>Cellvibrionales</taxon>
        <taxon>Halieaceae</taxon>
        <taxon>Marimicrobium</taxon>
    </lineage>
</organism>
<gene>
    <name evidence="6" type="ORF">EYC82_10495</name>
</gene>
<name>A0ABT3T688_9GAMM</name>
<dbReference type="EMBL" id="SHNO01000001">
    <property type="protein sequence ID" value="MCX2977781.1"/>
    <property type="molecule type" value="Genomic_DNA"/>
</dbReference>
<reference evidence="6" key="1">
    <citation type="submission" date="2019-02" db="EMBL/GenBank/DDBJ databases">
        <authorList>
            <person name="Li S.-H."/>
        </authorList>
    </citation>
    <scope>NUCLEOTIDE SEQUENCE</scope>
    <source>
        <strain evidence="6">IMCC11814</strain>
    </source>
</reference>
<evidence type="ECO:0000313" key="7">
    <source>
        <dbReference type="Proteomes" id="UP001143304"/>
    </source>
</evidence>
<comment type="cofactor">
    <cofactor evidence="1">
        <name>Fe(2+)</name>
        <dbReference type="ChEBI" id="CHEBI:29033"/>
    </cofactor>
</comment>
<protein>
    <submittedName>
        <fullName evidence="6">Carotenoid oxygenase family protein</fullName>
    </submittedName>
</protein>
<comment type="caution">
    <text evidence="6">The sequence shown here is derived from an EMBL/GenBank/DDBJ whole genome shotgun (WGS) entry which is preliminary data.</text>
</comment>
<evidence type="ECO:0000256" key="3">
    <source>
        <dbReference type="ARBA" id="ARBA00022723"/>
    </source>
</evidence>
<keyword evidence="7" id="KW-1185">Reference proteome</keyword>
<keyword evidence="3" id="KW-0479">Metal-binding</keyword>
<comment type="similarity">
    <text evidence="2">Belongs to the carotenoid oxygenase family.</text>
</comment>
<dbReference type="Proteomes" id="UP001143304">
    <property type="component" value="Unassembled WGS sequence"/>
</dbReference>
<proteinExistence type="inferred from homology"/>
<sequence>MPASADAISGRSTMTQPFPDNIFLSGSMAPSGIECDAPDLVIDGELPTDLQGVYFRNGPDPIYPPRGGAEYHWFHGDGMIQRFEFCDGRVSWKNRWVRTEKYELEREAGESLFGVLGNPMNAAPSVADKHYNTANTHIVWHGNKLLALMEGTIAVELNPDSLATLGNFDYNGMIDGPITAHPKFDHASGEMIFFGNQAKGPFSEFLRLNVADKEGNLITSEMIEAPFPSFAHDFFVTENYVVFPVYPLVFNLERAIESGVPMAWEPDRGAHFGVMPRNGTADDIVWHDMDARWSFHMVNAWEEGDAIKVDVCSSNATRFAPMLDGTMASESSGLTPTLRRWSIDLAGGKKTVGEEMLDDMACEFPRTDDRFMTRSHRHAYLVGALENQLVFNKLIHYDRTTGKRKLWGEDRYLLGEPILAPRSGSPDEGDGYLLNLAFNKETSLTDLLIFDASDIEVGPVATAKLPLRIPTGFHGSWVGA</sequence>
<accession>A0ABT3T688</accession>
<evidence type="ECO:0000256" key="4">
    <source>
        <dbReference type="ARBA" id="ARBA00023002"/>
    </source>
</evidence>
<evidence type="ECO:0000256" key="2">
    <source>
        <dbReference type="ARBA" id="ARBA00006787"/>
    </source>
</evidence>
<dbReference type="InterPro" id="IPR004294">
    <property type="entry name" value="Carotenoid_Oase"/>
</dbReference>
<dbReference type="PANTHER" id="PTHR10543">
    <property type="entry name" value="BETA-CAROTENE DIOXYGENASE"/>
    <property type="match status" value="1"/>
</dbReference>
<evidence type="ECO:0000256" key="5">
    <source>
        <dbReference type="ARBA" id="ARBA00023004"/>
    </source>
</evidence>
<dbReference type="PANTHER" id="PTHR10543:SF89">
    <property type="entry name" value="CAROTENOID 9,10(9',10')-CLEAVAGE DIOXYGENASE 1"/>
    <property type="match status" value="1"/>
</dbReference>
<keyword evidence="4" id="KW-0560">Oxidoreductase</keyword>
<keyword evidence="5" id="KW-0408">Iron</keyword>
<evidence type="ECO:0000256" key="1">
    <source>
        <dbReference type="ARBA" id="ARBA00001954"/>
    </source>
</evidence>